<evidence type="ECO:0000313" key="2">
    <source>
        <dbReference type="EMBL" id="MPA42978.1"/>
    </source>
</evidence>
<protein>
    <submittedName>
        <fullName evidence="2">Putative programmed cell death protein 2</fullName>
    </submittedName>
</protein>
<feature type="domain" description="Programmed cell death protein 2 C-terminal" evidence="1">
    <location>
        <begin position="35"/>
        <end position="137"/>
    </location>
</feature>
<name>A0A5B6ZH35_DAVIN</name>
<dbReference type="PANTHER" id="PTHR12298">
    <property type="entry name" value="PCDC2 PROGRAMMED CELL DEATH PROTEIN 2 -RELATED"/>
    <property type="match status" value="1"/>
</dbReference>
<sequence length="146" mass="16609">MSEDHEYANALVSGNRMDDTFKSLLDNFEADGDRKSWASFQERIARAPEQVLRYCRYARAKPSWPMSSGRPSRTDIPKCSYCGGIRGFEFQILPQLLYYFGVKNDVDSLDWATIVVYTCEASCEGSMAYKEEFAWIQLASQSATVP</sequence>
<dbReference type="PANTHER" id="PTHR12298:SF4">
    <property type="entry name" value="PROGRAMMED CELL DEATH PROTEIN 2"/>
    <property type="match status" value="1"/>
</dbReference>
<organism evidence="2">
    <name type="scientific">Davidia involucrata</name>
    <name type="common">Dove tree</name>
    <dbReference type="NCBI Taxonomy" id="16924"/>
    <lineage>
        <taxon>Eukaryota</taxon>
        <taxon>Viridiplantae</taxon>
        <taxon>Streptophyta</taxon>
        <taxon>Embryophyta</taxon>
        <taxon>Tracheophyta</taxon>
        <taxon>Spermatophyta</taxon>
        <taxon>Magnoliopsida</taxon>
        <taxon>eudicotyledons</taxon>
        <taxon>Gunneridae</taxon>
        <taxon>Pentapetalae</taxon>
        <taxon>asterids</taxon>
        <taxon>Cornales</taxon>
        <taxon>Nyssaceae</taxon>
        <taxon>Davidia</taxon>
    </lineage>
</organism>
<gene>
    <name evidence="2" type="ORF">Din_012419</name>
</gene>
<dbReference type="EMBL" id="GHES01012419">
    <property type="protein sequence ID" value="MPA42978.1"/>
    <property type="molecule type" value="Transcribed_RNA"/>
</dbReference>
<dbReference type="AlphaFoldDB" id="A0A5B6ZH35"/>
<dbReference type="GO" id="GO:0005737">
    <property type="term" value="C:cytoplasm"/>
    <property type="evidence" value="ECO:0007669"/>
    <property type="project" value="InterPro"/>
</dbReference>
<accession>A0A5B6ZH35</accession>
<dbReference type="InterPro" id="IPR007320">
    <property type="entry name" value="PDCD2_C"/>
</dbReference>
<dbReference type="Pfam" id="PF04194">
    <property type="entry name" value="PDCD2_C"/>
    <property type="match status" value="1"/>
</dbReference>
<reference evidence="2" key="1">
    <citation type="submission" date="2019-08" db="EMBL/GenBank/DDBJ databases">
        <title>Reference gene set and small RNA set construction with multiple tissues from Davidia involucrata Baill.</title>
        <authorList>
            <person name="Yang H."/>
            <person name="Zhou C."/>
            <person name="Li G."/>
            <person name="Wang J."/>
            <person name="Gao P."/>
            <person name="Wang M."/>
            <person name="Wang R."/>
            <person name="Zhao Y."/>
        </authorList>
    </citation>
    <scope>NUCLEOTIDE SEQUENCE</scope>
    <source>
        <tissue evidence="2">Mixed with DoveR01_LX</tissue>
    </source>
</reference>
<proteinExistence type="predicted"/>
<evidence type="ECO:0000259" key="1">
    <source>
        <dbReference type="Pfam" id="PF04194"/>
    </source>
</evidence>